<evidence type="ECO:0000313" key="9">
    <source>
        <dbReference type="EMBL" id="TFU17766.1"/>
    </source>
</evidence>
<feature type="transmembrane region" description="Helical" evidence="7">
    <location>
        <begin position="12"/>
        <end position="33"/>
    </location>
</feature>
<evidence type="ECO:0000313" key="10">
    <source>
        <dbReference type="Proteomes" id="UP000297244"/>
    </source>
</evidence>
<evidence type="ECO:0000256" key="7">
    <source>
        <dbReference type="SAM" id="Phobius"/>
    </source>
</evidence>
<keyword evidence="7" id="KW-0472">Membrane</keyword>
<name>A0ABY2K949_9DEIN</name>
<keyword evidence="4" id="KW-0249">Electron transport</keyword>
<evidence type="ECO:0000256" key="2">
    <source>
        <dbReference type="ARBA" id="ARBA00022617"/>
    </source>
</evidence>
<evidence type="ECO:0000256" key="1">
    <source>
        <dbReference type="ARBA" id="ARBA00022448"/>
    </source>
</evidence>
<dbReference type="InterPro" id="IPR036909">
    <property type="entry name" value="Cyt_c-like_dom_sf"/>
</dbReference>
<dbReference type="PANTHER" id="PTHR37823:SF1">
    <property type="entry name" value="CYTOCHROME C-553-LIKE"/>
    <property type="match status" value="1"/>
</dbReference>
<reference evidence="9 10" key="1">
    <citation type="submission" date="2019-03" db="EMBL/GenBank/DDBJ databases">
        <title>Thermus tengchongensis species for the arsenic transformation mechanism.</title>
        <authorList>
            <person name="Yuan G.C."/>
        </authorList>
    </citation>
    <scope>NUCLEOTIDE SEQUENCE [LARGE SCALE GENOMIC DNA]</scope>
    <source>
        <strain evidence="9 10">15Y</strain>
    </source>
</reference>
<dbReference type="RefSeq" id="WP_051906198.1">
    <property type="nucleotide sequence ID" value="NZ_ML214240.1"/>
</dbReference>
<dbReference type="PANTHER" id="PTHR37823">
    <property type="entry name" value="CYTOCHROME C-553-LIKE"/>
    <property type="match status" value="1"/>
</dbReference>
<dbReference type="Pfam" id="PF21342">
    <property type="entry name" value="SoxA-TsdA_cyt-c"/>
    <property type="match status" value="1"/>
</dbReference>
<accession>A0ABY2K949</accession>
<keyword evidence="1" id="KW-0813">Transport</keyword>
<comment type="caution">
    <text evidence="9">The sequence shown here is derived from an EMBL/GenBank/DDBJ whole genome shotgun (WGS) entry which is preliminary data.</text>
</comment>
<keyword evidence="5 6" id="KW-0408">Iron</keyword>
<keyword evidence="10" id="KW-1185">Reference proteome</keyword>
<proteinExistence type="predicted"/>
<evidence type="ECO:0000256" key="4">
    <source>
        <dbReference type="ARBA" id="ARBA00022982"/>
    </source>
</evidence>
<evidence type="ECO:0000259" key="8">
    <source>
        <dbReference type="PROSITE" id="PS51007"/>
    </source>
</evidence>
<keyword evidence="3 6" id="KW-0479">Metal-binding</keyword>
<dbReference type="Gene3D" id="1.10.760.10">
    <property type="entry name" value="Cytochrome c-like domain"/>
    <property type="match status" value="2"/>
</dbReference>
<dbReference type="SUPFAM" id="SSF46626">
    <property type="entry name" value="Cytochrome c"/>
    <property type="match status" value="2"/>
</dbReference>
<feature type="domain" description="Cytochrome c" evidence="8">
    <location>
        <begin position="74"/>
        <end position="173"/>
    </location>
</feature>
<feature type="domain" description="Cytochrome c" evidence="8">
    <location>
        <begin position="201"/>
        <end position="279"/>
    </location>
</feature>
<protein>
    <submittedName>
        <fullName evidence="9">C-type cytochrome</fullName>
    </submittedName>
</protein>
<dbReference type="Proteomes" id="UP000297244">
    <property type="component" value="Unassembled WGS sequence"/>
</dbReference>
<evidence type="ECO:0000256" key="5">
    <source>
        <dbReference type="ARBA" id="ARBA00023004"/>
    </source>
</evidence>
<sequence length="314" mass="33248">MSRKARGFPFDTLTILMVLILLGLAFTSLYFALSYMRVQLKGSFPPAPAQGPAASGSSGSVPTLPADFPDSLEGVVALGKEIFMNTQNHPLSKPYVGAAMACTSCHLNGGTEAKGLTLVGTATAFPAYSPREKAVITLQNRIGDCFMRSLNGTLPPLGGPVLVALDAYITSLSQGLPMRMNPKSPTGPNALKPLQVDWTQADPKRGQALFQAKCAVCHGQEGQGVVGPPLWGPKSYNAGAGMADWKNLAAFIHGAMPLGNPNLTPEEARDIAAFVDSQPRPEFVLKDHLPPAQDLGVYTSKVLDEVKKVEPVKP</sequence>
<keyword evidence="2 6" id="KW-0349">Heme</keyword>
<dbReference type="InterPro" id="IPR051811">
    <property type="entry name" value="Cytochrome_c550/c551-like"/>
</dbReference>
<dbReference type="Pfam" id="PF13442">
    <property type="entry name" value="Cytochrome_CBB3"/>
    <property type="match status" value="1"/>
</dbReference>
<keyword evidence="7" id="KW-1133">Transmembrane helix</keyword>
<dbReference type="EMBL" id="SKBL01000002">
    <property type="protein sequence ID" value="TFU17766.1"/>
    <property type="molecule type" value="Genomic_DNA"/>
</dbReference>
<dbReference type="InterPro" id="IPR009056">
    <property type="entry name" value="Cyt_c-like_dom"/>
</dbReference>
<gene>
    <name evidence="9" type="ORF">E0489_03025</name>
</gene>
<evidence type="ECO:0000256" key="3">
    <source>
        <dbReference type="ARBA" id="ARBA00022723"/>
    </source>
</evidence>
<organism evidence="9 10">
    <name type="scientific">Thermus tengchongensis</name>
    <dbReference type="NCBI Taxonomy" id="1214928"/>
    <lineage>
        <taxon>Bacteria</taxon>
        <taxon>Thermotogati</taxon>
        <taxon>Deinococcota</taxon>
        <taxon>Deinococci</taxon>
        <taxon>Thermales</taxon>
        <taxon>Thermaceae</taxon>
        <taxon>Thermus</taxon>
    </lineage>
</organism>
<evidence type="ECO:0000256" key="6">
    <source>
        <dbReference type="PROSITE-ProRule" id="PRU00433"/>
    </source>
</evidence>
<dbReference type="PROSITE" id="PS51007">
    <property type="entry name" value="CYTC"/>
    <property type="match status" value="2"/>
</dbReference>
<keyword evidence="7" id="KW-0812">Transmembrane</keyword>